<gene>
    <name evidence="1" type="ORF">H8K26_07860</name>
</gene>
<organism evidence="1 2">
    <name type="scientific">Undibacterium aquatile</name>
    <dbReference type="NCBI Taxonomy" id="1537398"/>
    <lineage>
        <taxon>Bacteria</taxon>
        <taxon>Pseudomonadati</taxon>
        <taxon>Pseudomonadota</taxon>
        <taxon>Betaproteobacteria</taxon>
        <taxon>Burkholderiales</taxon>
        <taxon>Oxalobacteraceae</taxon>
        <taxon>Undibacterium</taxon>
    </lineage>
</organism>
<protein>
    <submittedName>
        <fullName evidence="1">Uncharacterized protein</fullName>
    </submittedName>
</protein>
<name>A0ABR6XEL9_9BURK</name>
<keyword evidence="2" id="KW-1185">Reference proteome</keyword>
<accession>A0ABR6XEL9</accession>
<dbReference type="Proteomes" id="UP000637632">
    <property type="component" value="Unassembled WGS sequence"/>
</dbReference>
<dbReference type="EMBL" id="JACOFT010000002">
    <property type="protein sequence ID" value="MBC3811356.1"/>
    <property type="molecule type" value="Genomic_DNA"/>
</dbReference>
<proteinExistence type="predicted"/>
<dbReference type="RefSeq" id="WP_190478593.1">
    <property type="nucleotide sequence ID" value="NZ_JACOFT010000002.1"/>
</dbReference>
<comment type="caution">
    <text evidence="1">The sequence shown here is derived from an EMBL/GenBank/DDBJ whole genome shotgun (WGS) entry which is preliminary data.</text>
</comment>
<sequence length="64" mass="6933">MQTTSNTAAAKISPATLQKQILAMRATFSLMAQAIHLVDDDIEQTGTVSVQTIEFLRSVKQVLA</sequence>
<reference evidence="1 2" key="1">
    <citation type="submission" date="2020-08" db="EMBL/GenBank/DDBJ databases">
        <title>Novel species isolated from subtropical streams in China.</title>
        <authorList>
            <person name="Lu H."/>
        </authorList>
    </citation>
    <scope>NUCLEOTIDE SEQUENCE [LARGE SCALE GENOMIC DNA]</scope>
    <source>
        <strain evidence="1 2">CCTCC AB 2015119</strain>
    </source>
</reference>
<evidence type="ECO:0000313" key="2">
    <source>
        <dbReference type="Proteomes" id="UP000637632"/>
    </source>
</evidence>
<evidence type="ECO:0000313" key="1">
    <source>
        <dbReference type="EMBL" id="MBC3811356.1"/>
    </source>
</evidence>